<dbReference type="OrthoDB" id="5424209at2759"/>
<gene>
    <name evidence="1" type="ORF">FPCIR_3921</name>
</gene>
<accession>A0A8H5PH00</accession>
<keyword evidence="2" id="KW-1185">Reference proteome</keyword>
<comment type="caution">
    <text evidence="1">The sequence shown here is derived from an EMBL/GenBank/DDBJ whole genome shotgun (WGS) entry which is preliminary data.</text>
</comment>
<protein>
    <submittedName>
        <fullName evidence="1">Uncharacterized protein</fullName>
    </submittedName>
</protein>
<dbReference type="EMBL" id="JAAOAS010000081">
    <property type="protein sequence ID" value="KAF5596710.1"/>
    <property type="molecule type" value="Genomic_DNA"/>
</dbReference>
<dbReference type="AlphaFoldDB" id="A0A8H5PH00"/>
<proteinExistence type="predicted"/>
<dbReference type="InterPro" id="IPR009003">
    <property type="entry name" value="Peptidase_S1_PA"/>
</dbReference>
<dbReference type="Proteomes" id="UP000546213">
    <property type="component" value="Unassembled WGS sequence"/>
</dbReference>
<dbReference type="SUPFAM" id="SSF50494">
    <property type="entry name" value="Trypsin-like serine proteases"/>
    <property type="match status" value="1"/>
</dbReference>
<evidence type="ECO:0000313" key="1">
    <source>
        <dbReference type="EMBL" id="KAF5596710.1"/>
    </source>
</evidence>
<reference evidence="1 2" key="1">
    <citation type="submission" date="2020-05" db="EMBL/GenBank/DDBJ databases">
        <title>Identification and distribution of gene clusters putatively required for synthesis of sphingolipid metabolism inhibitors in phylogenetically diverse species of the filamentous fungus Fusarium.</title>
        <authorList>
            <person name="Kim H.-S."/>
            <person name="Busman M."/>
            <person name="Brown D.W."/>
            <person name="Divon H."/>
            <person name="Uhlig S."/>
            <person name="Proctor R.H."/>
        </authorList>
    </citation>
    <scope>NUCLEOTIDE SEQUENCE [LARGE SCALE GENOMIC DNA]</scope>
    <source>
        <strain evidence="1 2">NRRL 36939</strain>
    </source>
</reference>
<evidence type="ECO:0000313" key="2">
    <source>
        <dbReference type="Proteomes" id="UP000546213"/>
    </source>
</evidence>
<sequence length="653" mass="74123">MARAMLPLILTTTNSILPKISCEMDRPRVISGFKRVAWPELRRLPIRTSMKRLPVGIEQMRQDIEREAVSIMEKHGLQFEDEEEGCSPEMMMRGGPETPSTGLPTILILAPWSTEKQYDWEIAAQEMAMFLVDLSRVCSFGETDIHVEIMAPELVQRTYYTNIDDPVFQSAWECLSSTIFNRLQLLRATQGHTTCLSLQKYGTNDDLENNPPKVYISVSYDSDETQWHEVVTEVEKFLDAAGWSDVQVHIEHNEGMIGYFDNFTNPTREQMIRGYRLNKRTEDGYYSTVHMGDDFGAARYIKRTDGERLSPTNGTIGCFVQLKTSDPEPTWRTFILTSYQVVRPALDGFTATPNGTDSSIAPPIANSDLWTVDSVGYTPDSSAKPTTFESPSRSKHHFNIRDIDEHLACLTNYIQSWDKRDSPAKAKQLQSYKGRIAALRDERKQKTEFFEANKQALGRLYAASGFSRRVAGRRMDWALIEFDRPWHDRLPEFEEWESTLYNFSAMPYMTFGMQLEEQTRSIEALSGLAWAGGTFDVYKIGASGGLTVGSLLCTNNLATIRDDQYMKPSPTEEMAFEPKRYTYTSERGFCAPGDSGSVVFDERGGIVGLVIGGYRNNNSGNDGYGYVTPIEYIFKDIKDLLKEHVLDIRIAEL</sequence>
<organism evidence="1 2">
    <name type="scientific">Fusarium pseudocircinatum</name>
    <dbReference type="NCBI Taxonomy" id="56676"/>
    <lineage>
        <taxon>Eukaryota</taxon>
        <taxon>Fungi</taxon>
        <taxon>Dikarya</taxon>
        <taxon>Ascomycota</taxon>
        <taxon>Pezizomycotina</taxon>
        <taxon>Sordariomycetes</taxon>
        <taxon>Hypocreomycetidae</taxon>
        <taxon>Hypocreales</taxon>
        <taxon>Nectriaceae</taxon>
        <taxon>Fusarium</taxon>
        <taxon>Fusarium fujikuroi species complex</taxon>
    </lineage>
</organism>
<name>A0A8H5PH00_9HYPO</name>